<gene>
    <name evidence="4" type="ORF">T472_0219615</name>
</gene>
<dbReference type="AlphaFoldDB" id="V7HZB0"/>
<reference evidence="4 5" key="1">
    <citation type="journal article" date="2014" name="Genome Announc.">
        <title>Genome Sequence of Youngiibacter fragilis, the Type Strain of the Genus Youngiibacter.</title>
        <authorList>
            <person name="Wawrik C.B."/>
            <person name="Callaghan A.V."/>
            <person name="Stamps B.W."/>
            <person name="Wawrik B."/>
        </authorList>
    </citation>
    <scope>NUCLEOTIDE SEQUENCE [LARGE SCALE GENOMIC DNA]</scope>
    <source>
        <strain evidence="4 5">232.1</strain>
    </source>
</reference>
<evidence type="ECO:0000256" key="1">
    <source>
        <dbReference type="ARBA" id="ARBA00022630"/>
    </source>
</evidence>
<dbReference type="EMBL" id="AXUN02000235">
    <property type="protein sequence ID" value="ETA78968.1"/>
    <property type="molecule type" value="Genomic_DNA"/>
</dbReference>
<evidence type="ECO:0000313" key="4">
    <source>
        <dbReference type="EMBL" id="ETA78968.1"/>
    </source>
</evidence>
<comment type="caution">
    <text evidence="4">The sequence shown here is derived from an EMBL/GenBank/DDBJ whole genome shotgun (WGS) entry which is preliminary data.</text>
</comment>
<dbReference type="SUPFAM" id="SSF52218">
    <property type="entry name" value="Flavoproteins"/>
    <property type="match status" value="1"/>
</dbReference>
<dbReference type="Gene3D" id="3.40.50.360">
    <property type="match status" value="1"/>
</dbReference>
<keyword evidence="1" id="KW-0285">Flavoprotein</keyword>
<dbReference type="Pfam" id="PF03358">
    <property type="entry name" value="FMN_red"/>
    <property type="match status" value="1"/>
</dbReference>
<dbReference type="InterPro" id="IPR029039">
    <property type="entry name" value="Flavoprotein-like_sf"/>
</dbReference>
<dbReference type="InterPro" id="IPR005025">
    <property type="entry name" value="FMN_Rdtase-like_dom"/>
</dbReference>
<dbReference type="InterPro" id="IPR051796">
    <property type="entry name" value="ISF_SsuE-like"/>
</dbReference>
<dbReference type="Proteomes" id="UP000017747">
    <property type="component" value="Unassembled WGS sequence"/>
</dbReference>
<name>V7HZB0_9CLOT</name>
<dbReference type="RefSeq" id="WP_023388002.1">
    <property type="nucleotide sequence ID" value="NZ_AXUN02000235.1"/>
</dbReference>
<dbReference type="GO" id="GO:0016491">
    <property type="term" value="F:oxidoreductase activity"/>
    <property type="evidence" value="ECO:0007669"/>
    <property type="project" value="InterPro"/>
</dbReference>
<keyword evidence="2" id="KW-0288">FMN</keyword>
<dbReference type="OrthoDB" id="3789967at2"/>
<dbReference type="PANTHER" id="PTHR43278:SF2">
    <property type="entry name" value="IRON-SULFUR FLAVOPROTEIN"/>
    <property type="match status" value="1"/>
</dbReference>
<protein>
    <submittedName>
        <fullName evidence="4">NADPH-dependent FMN reductase</fullName>
    </submittedName>
</protein>
<evidence type="ECO:0000256" key="2">
    <source>
        <dbReference type="ARBA" id="ARBA00022643"/>
    </source>
</evidence>
<evidence type="ECO:0000313" key="5">
    <source>
        <dbReference type="Proteomes" id="UP000017747"/>
    </source>
</evidence>
<dbReference type="STRING" id="994573.T472_0219615"/>
<keyword evidence="5" id="KW-1185">Reference proteome</keyword>
<evidence type="ECO:0000259" key="3">
    <source>
        <dbReference type="Pfam" id="PF03358"/>
    </source>
</evidence>
<accession>V7HZB0</accession>
<sequence length="267" mass="30325">MKILAIIGSPRGKGNTYRTVRQAEECLRSLDSSLEMEYLFLKDAGLGTCKGCYLCFLKGEDSCPIKDGRADIEKMMENADGVIFATPVYAYNVSWIMKNFIDRFAYVCHRPRFHGKKAMIVATTGAVGLVFTTLTLGFEIGTWGFKVSSRLGVMHPAEEIRQEQRMRLEKKTISRTAKACRKFHDDLTDKGKPDPGFISILSFRLQKDAFSRKSKDLADYRYWKGKGWLEDDARYYCEAKSSLLKYPLASLVAWIMSLMQPEPSGEN</sequence>
<proteinExistence type="predicted"/>
<dbReference type="PANTHER" id="PTHR43278">
    <property type="entry name" value="NAD(P)H-DEPENDENT FMN-CONTAINING OXIDOREDUCTASE YWQN-RELATED"/>
    <property type="match status" value="1"/>
</dbReference>
<organism evidence="4 5">
    <name type="scientific">Youngiibacter fragilis 232.1</name>
    <dbReference type="NCBI Taxonomy" id="994573"/>
    <lineage>
        <taxon>Bacteria</taxon>
        <taxon>Bacillati</taxon>
        <taxon>Bacillota</taxon>
        <taxon>Clostridia</taxon>
        <taxon>Eubacteriales</taxon>
        <taxon>Clostridiaceae</taxon>
        <taxon>Youngiibacter</taxon>
    </lineage>
</organism>
<feature type="domain" description="NADPH-dependent FMN reductase-like" evidence="3">
    <location>
        <begin position="1"/>
        <end position="126"/>
    </location>
</feature>
<dbReference type="eggNOG" id="COG0655">
    <property type="taxonomic scope" value="Bacteria"/>
</dbReference>